<name>A0A0B1S9Y3_OESDE</name>
<keyword evidence="2" id="KW-1185">Reference proteome</keyword>
<accession>A0A0B1S9Y3</accession>
<gene>
    <name evidence="1" type="ORF">OESDEN_18578</name>
</gene>
<dbReference type="Proteomes" id="UP000053660">
    <property type="component" value="Unassembled WGS sequence"/>
</dbReference>
<protein>
    <submittedName>
        <fullName evidence="1">Uncharacterized protein</fullName>
    </submittedName>
</protein>
<evidence type="ECO:0000313" key="1">
    <source>
        <dbReference type="EMBL" id="KHJ81734.1"/>
    </source>
</evidence>
<sequence length="59" mass="6461">MKQLSKQFRDGPGKGIRKVVVGVELLCSEKFVEEDLSLLGSSLALPHHQIEISLSAQGR</sequence>
<proteinExistence type="predicted"/>
<reference evidence="1 2" key="1">
    <citation type="submission" date="2014-03" db="EMBL/GenBank/DDBJ databases">
        <title>Draft genome of the hookworm Oesophagostomum dentatum.</title>
        <authorList>
            <person name="Mitreva M."/>
        </authorList>
    </citation>
    <scope>NUCLEOTIDE SEQUENCE [LARGE SCALE GENOMIC DNA]</scope>
    <source>
        <strain evidence="1 2">OD-Hann</strain>
    </source>
</reference>
<evidence type="ECO:0000313" key="2">
    <source>
        <dbReference type="Proteomes" id="UP000053660"/>
    </source>
</evidence>
<dbReference type="EMBL" id="KN586180">
    <property type="protein sequence ID" value="KHJ81734.1"/>
    <property type="molecule type" value="Genomic_DNA"/>
</dbReference>
<organism evidence="1 2">
    <name type="scientific">Oesophagostomum dentatum</name>
    <name type="common">Nodular worm</name>
    <dbReference type="NCBI Taxonomy" id="61180"/>
    <lineage>
        <taxon>Eukaryota</taxon>
        <taxon>Metazoa</taxon>
        <taxon>Ecdysozoa</taxon>
        <taxon>Nematoda</taxon>
        <taxon>Chromadorea</taxon>
        <taxon>Rhabditida</taxon>
        <taxon>Rhabditina</taxon>
        <taxon>Rhabditomorpha</taxon>
        <taxon>Strongyloidea</taxon>
        <taxon>Strongylidae</taxon>
        <taxon>Oesophagostomum</taxon>
    </lineage>
</organism>
<dbReference type="AlphaFoldDB" id="A0A0B1S9Y3"/>